<dbReference type="EMBL" id="PEDL01000007">
    <property type="protein sequence ID" value="PHV70863.1"/>
    <property type="molecule type" value="Genomic_DNA"/>
</dbReference>
<evidence type="ECO:0000313" key="2">
    <source>
        <dbReference type="Proteomes" id="UP000224460"/>
    </source>
</evidence>
<proteinExistence type="predicted"/>
<keyword evidence="2" id="KW-1185">Reference proteome</keyword>
<protein>
    <submittedName>
        <fullName evidence="1">Uncharacterized protein</fullName>
    </submittedName>
</protein>
<dbReference type="Proteomes" id="UP000224460">
    <property type="component" value="Unassembled WGS sequence"/>
</dbReference>
<name>A0AC61DCS9_9FIRM</name>
<gene>
    <name evidence="1" type="ORF">CS063_08855</name>
</gene>
<accession>A0AC61DCS9</accession>
<evidence type="ECO:0000313" key="1">
    <source>
        <dbReference type="EMBL" id="PHV70863.1"/>
    </source>
</evidence>
<sequence length="91" mass="10751">MYKFHSRGEAEHLLEHEYREIFEAFGREYRENFYFQTSLEEYIGEELIVFGKSTCVLENGKTEVIYGGSIYGEAYKLAYSYLKAKIPHFNA</sequence>
<reference evidence="1" key="1">
    <citation type="submission" date="2017-10" db="EMBL/GenBank/DDBJ databases">
        <title>Genome sequence of cellulolytic Lachnospiraceae bacterium XHS1971 isolated from hotspring sediment.</title>
        <authorList>
            <person name="Vasudevan G."/>
            <person name="Joshi A.J."/>
            <person name="Hivarkar S."/>
            <person name="Lanjekar V.B."/>
            <person name="Dhakephalkar P.K."/>
            <person name="Dagar S."/>
        </authorList>
    </citation>
    <scope>NUCLEOTIDE SEQUENCE</scope>
    <source>
        <strain evidence="1">XHS1971</strain>
    </source>
</reference>
<organism evidence="1 2">
    <name type="scientific">Sporanaerobium hydrogeniformans</name>
    <dbReference type="NCBI Taxonomy" id="3072179"/>
    <lineage>
        <taxon>Bacteria</taxon>
        <taxon>Bacillati</taxon>
        <taxon>Bacillota</taxon>
        <taxon>Clostridia</taxon>
        <taxon>Lachnospirales</taxon>
        <taxon>Lachnospiraceae</taxon>
        <taxon>Sporanaerobium</taxon>
    </lineage>
</organism>
<comment type="caution">
    <text evidence="1">The sequence shown here is derived from an EMBL/GenBank/DDBJ whole genome shotgun (WGS) entry which is preliminary data.</text>
</comment>